<evidence type="ECO:0000256" key="1">
    <source>
        <dbReference type="SAM" id="MobiDB-lite"/>
    </source>
</evidence>
<evidence type="ECO:0000313" key="3">
    <source>
        <dbReference type="Proteomes" id="UP000664731"/>
    </source>
</evidence>
<protein>
    <submittedName>
        <fullName evidence="2">Uncharacterized protein</fullName>
    </submittedName>
</protein>
<name>A0A939GTR4_9BURK</name>
<dbReference type="RefSeq" id="WP_207574320.1">
    <property type="nucleotide sequence ID" value="NZ_JAFNME010000004.1"/>
</dbReference>
<feature type="region of interest" description="Disordered" evidence="1">
    <location>
        <begin position="1"/>
        <end position="25"/>
    </location>
</feature>
<dbReference type="AlphaFoldDB" id="A0A939GTR4"/>
<comment type="caution">
    <text evidence="2">The sequence shown here is derived from an EMBL/GenBank/DDBJ whole genome shotgun (WGS) entry which is preliminary data.</text>
</comment>
<gene>
    <name evidence="2" type="ORF">J1777_02820</name>
</gene>
<keyword evidence="3" id="KW-1185">Reference proteome</keyword>
<reference evidence="2" key="1">
    <citation type="submission" date="2021-03" db="EMBL/GenBank/DDBJ databases">
        <title>Comamonas denitrificans.</title>
        <authorList>
            <person name="Finster K."/>
        </authorList>
    </citation>
    <scope>NUCLEOTIDE SEQUENCE</scope>
    <source>
        <strain evidence="2">MM2021_4</strain>
    </source>
</reference>
<proteinExistence type="predicted"/>
<dbReference type="EMBL" id="JAFNME010000004">
    <property type="protein sequence ID" value="MBO1248772.1"/>
    <property type="molecule type" value="Genomic_DNA"/>
</dbReference>
<evidence type="ECO:0000313" key="2">
    <source>
        <dbReference type="EMBL" id="MBO1248772.1"/>
    </source>
</evidence>
<organism evidence="2 3">
    <name type="scientific">Comamonas denitrificans</name>
    <dbReference type="NCBI Taxonomy" id="117506"/>
    <lineage>
        <taxon>Bacteria</taxon>
        <taxon>Pseudomonadati</taxon>
        <taxon>Pseudomonadota</taxon>
        <taxon>Betaproteobacteria</taxon>
        <taxon>Burkholderiales</taxon>
        <taxon>Comamonadaceae</taxon>
        <taxon>Comamonas</taxon>
    </lineage>
</organism>
<accession>A0A939GTR4</accession>
<sequence>MATAGAATKLPKSAKNGSHPLPNQQSVADPAAKIFINTLFLLSFKAK</sequence>
<dbReference type="Proteomes" id="UP000664731">
    <property type="component" value="Unassembled WGS sequence"/>
</dbReference>